<dbReference type="EMBL" id="ABDF02000006">
    <property type="protein sequence ID" value="EHK22445.1"/>
    <property type="molecule type" value="Genomic_DNA"/>
</dbReference>
<dbReference type="Proteomes" id="UP000007115">
    <property type="component" value="Unassembled WGS sequence"/>
</dbReference>
<comment type="caution">
    <text evidence="1">The sequence shown here is derived from an EMBL/GenBank/DDBJ whole genome shotgun (WGS) entry which is preliminary data.</text>
</comment>
<accession>G9MTU6</accession>
<dbReference type="AlphaFoldDB" id="G9MTU6"/>
<protein>
    <submittedName>
        <fullName evidence="1">Uncharacterized protein</fullName>
    </submittedName>
</protein>
<evidence type="ECO:0000313" key="1">
    <source>
        <dbReference type="EMBL" id="EHK22445.1"/>
    </source>
</evidence>
<organism evidence="1 2">
    <name type="scientific">Hypocrea virens (strain Gv29-8 / FGSC 10586)</name>
    <name type="common">Gliocladium virens</name>
    <name type="synonym">Trichoderma virens</name>
    <dbReference type="NCBI Taxonomy" id="413071"/>
    <lineage>
        <taxon>Eukaryota</taxon>
        <taxon>Fungi</taxon>
        <taxon>Dikarya</taxon>
        <taxon>Ascomycota</taxon>
        <taxon>Pezizomycotina</taxon>
        <taxon>Sordariomycetes</taxon>
        <taxon>Hypocreomycetidae</taxon>
        <taxon>Hypocreales</taxon>
        <taxon>Hypocreaceae</taxon>
        <taxon>Trichoderma</taxon>
    </lineage>
</organism>
<sequence>MRLAGWLGGERKGWRGGWLTATAADNEGQPATLKPGSKRLKTRGWWDERAEDGKRDWREGVGGDSVCTATRDDRQGVQQVLYLVRAISGRGRNIEVSMPSLTALAVIQQPGLLQYRGPPFRAPGAPCSPTMEP</sequence>
<evidence type="ECO:0000313" key="2">
    <source>
        <dbReference type="Proteomes" id="UP000007115"/>
    </source>
</evidence>
<dbReference type="InParanoid" id="G9MTU6"/>
<dbReference type="HOGENOM" id="CLU_1907000_0_0_1"/>
<dbReference type="RefSeq" id="XP_013956666.1">
    <property type="nucleotide sequence ID" value="XM_014101191.1"/>
</dbReference>
<gene>
    <name evidence="1" type="ORF">TRIVIDRAFT_60696</name>
</gene>
<reference evidence="1 2" key="1">
    <citation type="journal article" date="2011" name="Genome Biol.">
        <title>Comparative genome sequence analysis underscores mycoparasitism as the ancestral life style of Trichoderma.</title>
        <authorList>
            <person name="Kubicek C.P."/>
            <person name="Herrera-Estrella A."/>
            <person name="Seidl-Seiboth V."/>
            <person name="Martinez D.A."/>
            <person name="Druzhinina I.S."/>
            <person name="Thon M."/>
            <person name="Zeilinger S."/>
            <person name="Casas-Flores S."/>
            <person name="Horwitz B.A."/>
            <person name="Mukherjee P.K."/>
            <person name="Mukherjee M."/>
            <person name="Kredics L."/>
            <person name="Alcaraz L.D."/>
            <person name="Aerts A."/>
            <person name="Antal Z."/>
            <person name="Atanasova L."/>
            <person name="Cervantes-Badillo M.G."/>
            <person name="Challacombe J."/>
            <person name="Chertkov O."/>
            <person name="McCluskey K."/>
            <person name="Coulpier F."/>
            <person name="Deshpande N."/>
            <person name="von Doehren H."/>
            <person name="Ebbole D.J."/>
            <person name="Esquivel-Naranjo E.U."/>
            <person name="Fekete E."/>
            <person name="Flipphi M."/>
            <person name="Glaser F."/>
            <person name="Gomez-Rodriguez E.Y."/>
            <person name="Gruber S."/>
            <person name="Han C."/>
            <person name="Henrissat B."/>
            <person name="Hermosa R."/>
            <person name="Hernandez-Onate M."/>
            <person name="Karaffa L."/>
            <person name="Kosti I."/>
            <person name="Le Crom S."/>
            <person name="Lindquist E."/>
            <person name="Lucas S."/>
            <person name="Luebeck M."/>
            <person name="Luebeck P.S."/>
            <person name="Margeot A."/>
            <person name="Metz B."/>
            <person name="Misra M."/>
            <person name="Nevalainen H."/>
            <person name="Omann M."/>
            <person name="Packer N."/>
            <person name="Perrone G."/>
            <person name="Uresti-Rivera E.E."/>
            <person name="Salamov A."/>
            <person name="Schmoll M."/>
            <person name="Seiboth B."/>
            <person name="Shapiro H."/>
            <person name="Sukno S."/>
            <person name="Tamayo-Ramos J.A."/>
            <person name="Tisch D."/>
            <person name="Wiest A."/>
            <person name="Wilkinson H.H."/>
            <person name="Zhang M."/>
            <person name="Coutinho P.M."/>
            <person name="Kenerley C.M."/>
            <person name="Monte E."/>
            <person name="Baker S.E."/>
            <person name="Grigoriev I.V."/>
        </authorList>
    </citation>
    <scope>NUCLEOTIDE SEQUENCE [LARGE SCALE GENOMIC DNA]</scope>
    <source>
        <strain evidence="2">Gv29-8 / FGSC 10586</strain>
    </source>
</reference>
<dbReference type="VEuPathDB" id="FungiDB:TRIVIDRAFT_60696"/>
<proteinExistence type="predicted"/>
<name>G9MTU6_HYPVG</name>
<keyword evidence="2" id="KW-1185">Reference proteome</keyword>
<dbReference type="GeneID" id="25796116"/>